<evidence type="ECO:0000256" key="3">
    <source>
        <dbReference type="ARBA" id="ARBA00022475"/>
    </source>
</evidence>
<comment type="similarity">
    <text evidence="2">Belongs to the CPA3 antiporters (TC 2.A.63) subunit E family.</text>
</comment>
<dbReference type="RefSeq" id="WP_017574571.1">
    <property type="nucleotide sequence ID" value="NZ_BMXL01000020.1"/>
</dbReference>
<organism evidence="8 9">
    <name type="scientific">Nocardiopsis kunsanensis</name>
    <dbReference type="NCBI Taxonomy" id="141693"/>
    <lineage>
        <taxon>Bacteria</taxon>
        <taxon>Bacillati</taxon>
        <taxon>Actinomycetota</taxon>
        <taxon>Actinomycetes</taxon>
        <taxon>Streptosporangiales</taxon>
        <taxon>Nocardiopsidaceae</taxon>
        <taxon>Nocardiopsis</taxon>
    </lineage>
</organism>
<dbReference type="GO" id="GO:0005886">
    <property type="term" value="C:plasma membrane"/>
    <property type="evidence" value="ECO:0007669"/>
    <property type="project" value="UniProtKB-SubCell"/>
</dbReference>
<keyword evidence="5 7" id="KW-1133">Transmembrane helix</keyword>
<sequence length="202" mass="22382">MKKQTPPRSIRALGLRRRLGKIQLPVALGMTLVWMMLFDGFRLRPESLGLLVLGFLVSVAIMLVFPLPPIKPGFRFWPVRGVWMIVYIAWKMFVASFQVTAQVFTPGTVHSSVISVKQRTGSDLMLVCTAIVTTVIPGSVIVEVGQTERELFVHVLGADTDEKVRRAEQDVRALEELLVRGLGTRADIAELEEALASGEGRV</sequence>
<reference evidence="8 9" key="1">
    <citation type="journal article" date="2014" name="Int. J. Syst. Evol. Microbiol.">
        <title>Complete genome sequence of Corynebacterium casei LMG S-19264T (=DSM 44701T), isolated from a smear-ripened cheese.</title>
        <authorList>
            <consortium name="US DOE Joint Genome Institute (JGI-PGF)"/>
            <person name="Walter F."/>
            <person name="Albersmeier A."/>
            <person name="Kalinowski J."/>
            <person name="Ruckert C."/>
        </authorList>
    </citation>
    <scope>NUCLEOTIDE SEQUENCE [LARGE SCALE GENOMIC DNA]</scope>
    <source>
        <strain evidence="8 9">KCTC 19473</strain>
    </source>
</reference>
<dbReference type="NCBIfam" id="NF006521">
    <property type="entry name" value="PRK08965.1-5"/>
    <property type="match status" value="1"/>
</dbReference>
<evidence type="ECO:0000256" key="2">
    <source>
        <dbReference type="ARBA" id="ARBA00006228"/>
    </source>
</evidence>
<evidence type="ECO:0000313" key="8">
    <source>
        <dbReference type="EMBL" id="GHD31126.1"/>
    </source>
</evidence>
<comment type="caution">
    <text evidence="8">The sequence shown here is derived from an EMBL/GenBank/DDBJ whole genome shotgun (WGS) entry which is preliminary data.</text>
</comment>
<dbReference type="Pfam" id="PF01899">
    <property type="entry name" value="MNHE"/>
    <property type="match status" value="1"/>
</dbReference>
<dbReference type="PANTHER" id="PTHR34584">
    <property type="entry name" value="NA(+)/H(+) ANTIPORTER SUBUNIT E1"/>
    <property type="match status" value="1"/>
</dbReference>
<evidence type="ECO:0000256" key="5">
    <source>
        <dbReference type="ARBA" id="ARBA00022989"/>
    </source>
</evidence>
<evidence type="ECO:0000256" key="7">
    <source>
        <dbReference type="SAM" id="Phobius"/>
    </source>
</evidence>
<evidence type="ECO:0000313" key="9">
    <source>
        <dbReference type="Proteomes" id="UP000654947"/>
    </source>
</evidence>
<feature type="transmembrane region" description="Helical" evidence="7">
    <location>
        <begin position="124"/>
        <end position="142"/>
    </location>
</feature>
<dbReference type="PANTHER" id="PTHR34584:SF1">
    <property type="entry name" value="NA(+)_H(+) ANTIPORTER SUBUNIT E1"/>
    <property type="match status" value="1"/>
</dbReference>
<name>A0A919CJQ7_9ACTN</name>
<keyword evidence="9" id="KW-1185">Reference proteome</keyword>
<accession>A0A919CJQ7</accession>
<protein>
    <submittedName>
        <fullName evidence="8">Sodium:proton antiporter</fullName>
    </submittedName>
</protein>
<keyword evidence="6 7" id="KW-0472">Membrane</keyword>
<dbReference type="Proteomes" id="UP000654947">
    <property type="component" value="Unassembled WGS sequence"/>
</dbReference>
<evidence type="ECO:0000256" key="1">
    <source>
        <dbReference type="ARBA" id="ARBA00004651"/>
    </source>
</evidence>
<gene>
    <name evidence="8" type="ORF">GCM10007147_33680</name>
</gene>
<keyword evidence="4 7" id="KW-0812">Transmembrane</keyword>
<evidence type="ECO:0000256" key="6">
    <source>
        <dbReference type="ARBA" id="ARBA00023136"/>
    </source>
</evidence>
<comment type="subcellular location">
    <subcellularLocation>
        <location evidence="1">Cell membrane</location>
        <topology evidence="1">Multi-pass membrane protein</topology>
    </subcellularLocation>
</comment>
<keyword evidence="3" id="KW-1003">Cell membrane</keyword>
<feature type="transmembrane region" description="Helical" evidence="7">
    <location>
        <begin position="82"/>
        <end position="104"/>
    </location>
</feature>
<feature type="transmembrane region" description="Helical" evidence="7">
    <location>
        <begin position="21"/>
        <end position="38"/>
    </location>
</feature>
<feature type="transmembrane region" description="Helical" evidence="7">
    <location>
        <begin position="50"/>
        <end position="70"/>
    </location>
</feature>
<dbReference type="GO" id="GO:0008324">
    <property type="term" value="F:monoatomic cation transmembrane transporter activity"/>
    <property type="evidence" value="ECO:0007669"/>
    <property type="project" value="InterPro"/>
</dbReference>
<dbReference type="EMBL" id="BMXL01000020">
    <property type="protein sequence ID" value="GHD31126.1"/>
    <property type="molecule type" value="Genomic_DNA"/>
</dbReference>
<dbReference type="AlphaFoldDB" id="A0A919CJQ7"/>
<dbReference type="InterPro" id="IPR002758">
    <property type="entry name" value="Cation_antiport_E"/>
</dbReference>
<evidence type="ECO:0000256" key="4">
    <source>
        <dbReference type="ARBA" id="ARBA00022692"/>
    </source>
</evidence>
<proteinExistence type="inferred from homology"/>